<evidence type="ECO:0000313" key="6">
    <source>
        <dbReference type="EMBL" id="OAE20656.1"/>
    </source>
</evidence>
<proteinExistence type="inferred from homology"/>
<evidence type="ECO:0000256" key="4">
    <source>
        <dbReference type="ARBA" id="ARBA00023136"/>
    </source>
</evidence>
<dbReference type="GO" id="GO:0005886">
    <property type="term" value="C:plasma membrane"/>
    <property type="evidence" value="ECO:0007669"/>
    <property type="project" value="TreeGrafter"/>
</dbReference>
<protein>
    <submittedName>
        <fullName evidence="6">Uncharacterized protein</fullName>
    </submittedName>
</protein>
<name>A0A176VLL5_MARPO</name>
<keyword evidence="3 5" id="KW-1133">Transmembrane helix</keyword>
<accession>A0A176VLL5</accession>
<gene>
    <name evidence="6" type="ORF">AXG93_154s1300</name>
</gene>
<reference evidence="6" key="1">
    <citation type="submission" date="2016-03" db="EMBL/GenBank/DDBJ databases">
        <title>Mechanisms controlling the formation of the plant cell surface in tip-growing cells are functionally conserved among land plants.</title>
        <authorList>
            <person name="Honkanen S."/>
            <person name="Jones V.A."/>
            <person name="Morieri G."/>
            <person name="Champion C."/>
            <person name="Hetherington A.J."/>
            <person name="Kelly S."/>
            <person name="Saint-Marcoux D."/>
            <person name="Proust H."/>
            <person name="Prescott H."/>
            <person name="Dolan L."/>
        </authorList>
    </citation>
    <scope>NUCLEOTIDE SEQUENCE [LARGE SCALE GENOMIC DNA]</scope>
    <source>
        <tissue evidence="6">Whole gametophyte</tissue>
    </source>
</reference>
<dbReference type="EMBL" id="LVLJ01003591">
    <property type="protein sequence ID" value="OAE20656.1"/>
    <property type="molecule type" value="Genomic_DNA"/>
</dbReference>
<feature type="transmembrane region" description="Helical" evidence="5">
    <location>
        <begin position="227"/>
        <end position="243"/>
    </location>
</feature>
<feature type="transmembrane region" description="Helical" evidence="5">
    <location>
        <begin position="255"/>
        <end position="272"/>
    </location>
</feature>
<dbReference type="Pfam" id="PF02694">
    <property type="entry name" value="UPF0060"/>
    <property type="match status" value="1"/>
</dbReference>
<dbReference type="Proteomes" id="UP000077202">
    <property type="component" value="Unassembled WGS sequence"/>
</dbReference>
<feature type="transmembrane region" description="Helical" evidence="5">
    <location>
        <begin position="167"/>
        <end position="190"/>
    </location>
</feature>
<dbReference type="SUPFAM" id="SSF103481">
    <property type="entry name" value="Multidrug resistance efflux transporter EmrE"/>
    <property type="match status" value="1"/>
</dbReference>
<dbReference type="PANTHER" id="PTHR36116">
    <property type="entry name" value="UPF0060 MEMBRANE PROTEIN YNFA"/>
    <property type="match status" value="1"/>
</dbReference>
<keyword evidence="7" id="KW-1185">Reference proteome</keyword>
<dbReference type="InterPro" id="IPR037185">
    <property type="entry name" value="EmrE-like"/>
</dbReference>
<keyword evidence="2 5" id="KW-0812">Transmembrane</keyword>
<dbReference type="NCBIfam" id="NF002586">
    <property type="entry name" value="PRK02237.1"/>
    <property type="match status" value="1"/>
</dbReference>
<keyword evidence="1" id="KW-1003">Cell membrane</keyword>
<organism evidence="6 7">
    <name type="scientific">Marchantia polymorpha subsp. ruderalis</name>
    <dbReference type="NCBI Taxonomy" id="1480154"/>
    <lineage>
        <taxon>Eukaryota</taxon>
        <taxon>Viridiplantae</taxon>
        <taxon>Streptophyta</taxon>
        <taxon>Embryophyta</taxon>
        <taxon>Marchantiophyta</taxon>
        <taxon>Marchantiopsida</taxon>
        <taxon>Marchantiidae</taxon>
        <taxon>Marchantiales</taxon>
        <taxon>Marchantiaceae</taxon>
        <taxon>Marchantia</taxon>
    </lineage>
</organism>
<sequence length="287" mass="31278">MELICNPDMAIGTCVLSPEAHYTSPGGFCGATVWPYEPFDNSDKGSEIGGCLQVLLLLLLLLLLGRRREILPASLSNGNHQFQAEAEAKAKAGWMEGGRQNRSLVLVGTKEAVRACAERERDGVCQRIGSLARGAKMCFVIDTKDPQKNKSESGVERREMTDSSVKSVFIAVALFAAAGLCEIAGGWFVWKWRKADWSWGFFVLGSLILIGYGVIPTFQDQVFGRTYAAYGGFFIILSLLWGWALDGDRPDKWDVTGAAIALAGVCVVMFMPRKEHVTVSMSPTPSA</sequence>
<evidence type="ECO:0000256" key="1">
    <source>
        <dbReference type="ARBA" id="ARBA00022475"/>
    </source>
</evidence>
<dbReference type="InterPro" id="IPR003844">
    <property type="entry name" value="UPF0060"/>
</dbReference>
<keyword evidence="4 5" id="KW-0472">Membrane</keyword>
<feature type="transmembrane region" description="Helical" evidence="5">
    <location>
        <begin position="196"/>
        <end position="215"/>
    </location>
</feature>
<dbReference type="AlphaFoldDB" id="A0A176VLL5"/>
<evidence type="ECO:0000313" key="7">
    <source>
        <dbReference type="Proteomes" id="UP000077202"/>
    </source>
</evidence>
<dbReference type="HAMAP" id="MF_00010">
    <property type="entry name" value="UPF0060"/>
    <property type="match status" value="1"/>
</dbReference>
<feature type="transmembrane region" description="Helical" evidence="5">
    <location>
        <begin position="45"/>
        <end position="64"/>
    </location>
</feature>
<evidence type="ECO:0000256" key="5">
    <source>
        <dbReference type="SAM" id="Phobius"/>
    </source>
</evidence>
<comment type="caution">
    <text evidence="6">The sequence shown here is derived from an EMBL/GenBank/DDBJ whole genome shotgun (WGS) entry which is preliminary data.</text>
</comment>
<evidence type="ECO:0000256" key="3">
    <source>
        <dbReference type="ARBA" id="ARBA00022989"/>
    </source>
</evidence>
<evidence type="ECO:0000256" key="2">
    <source>
        <dbReference type="ARBA" id="ARBA00022692"/>
    </source>
</evidence>
<dbReference type="PANTHER" id="PTHR36116:SF1">
    <property type="entry name" value="UPF0060 MEMBRANE PROTEIN YNFA"/>
    <property type="match status" value="1"/>
</dbReference>